<dbReference type="RefSeq" id="WP_090244750.1">
    <property type="nucleotide sequence ID" value="NZ_FPAS01000001.1"/>
</dbReference>
<sequence length="176" mass="20714">MLKGDKIYLRRVETYDATTILFWENNPSNWRVSNTEIPFSLHEIEAFIDNAQAFRTTGQLRLMIIENQTNKSIGCLDFFEMNFKELRAGVGILINDHADRGKGFAQESLSIAEEYVKKVFNFRQLFCNIQADNTDSIALFEKLGYQKQGVKKDWYKIDGSYIDEYFYQKRFELNEE</sequence>
<dbReference type="Pfam" id="PF13302">
    <property type="entry name" value="Acetyltransf_3"/>
    <property type="match status" value="1"/>
</dbReference>
<keyword evidence="2" id="KW-0808">Transferase</keyword>
<name>A0A1I6X9W5_9FLAO</name>
<reference evidence="2 3" key="1">
    <citation type="submission" date="2016-10" db="EMBL/GenBank/DDBJ databases">
        <authorList>
            <person name="de Groot N.N."/>
        </authorList>
    </citation>
    <scope>NUCLEOTIDE SEQUENCE [LARGE SCALE GENOMIC DNA]</scope>
    <source>
        <strain evidence="2 3">CGMCC 1.7005</strain>
    </source>
</reference>
<dbReference type="InterPro" id="IPR000182">
    <property type="entry name" value="GNAT_dom"/>
</dbReference>
<proteinExistence type="predicted"/>
<dbReference type="EMBL" id="FPAS01000001">
    <property type="protein sequence ID" value="SFT34801.1"/>
    <property type="molecule type" value="Genomic_DNA"/>
</dbReference>
<evidence type="ECO:0000259" key="1">
    <source>
        <dbReference type="PROSITE" id="PS51186"/>
    </source>
</evidence>
<evidence type="ECO:0000313" key="2">
    <source>
        <dbReference type="EMBL" id="SFT34801.1"/>
    </source>
</evidence>
<evidence type="ECO:0000313" key="3">
    <source>
        <dbReference type="Proteomes" id="UP000236454"/>
    </source>
</evidence>
<gene>
    <name evidence="2" type="ORF">SAMN05216474_0023</name>
</gene>
<dbReference type="SUPFAM" id="SSF55729">
    <property type="entry name" value="Acyl-CoA N-acyltransferases (Nat)"/>
    <property type="match status" value="1"/>
</dbReference>
<dbReference type="PROSITE" id="PS51186">
    <property type="entry name" value="GNAT"/>
    <property type="match status" value="1"/>
</dbReference>
<dbReference type="GO" id="GO:0016747">
    <property type="term" value="F:acyltransferase activity, transferring groups other than amino-acyl groups"/>
    <property type="evidence" value="ECO:0007669"/>
    <property type="project" value="InterPro"/>
</dbReference>
<keyword evidence="3" id="KW-1185">Reference proteome</keyword>
<feature type="domain" description="N-acetyltransferase" evidence="1">
    <location>
        <begin position="7"/>
        <end position="172"/>
    </location>
</feature>
<protein>
    <submittedName>
        <fullName evidence="2">Diamine N-acetyltransferase</fullName>
    </submittedName>
</protein>
<dbReference type="InterPro" id="IPR016181">
    <property type="entry name" value="Acyl_CoA_acyltransferase"/>
</dbReference>
<dbReference type="AlphaFoldDB" id="A0A1I6X9W5"/>
<dbReference type="Proteomes" id="UP000236454">
    <property type="component" value="Unassembled WGS sequence"/>
</dbReference>
<dbReference type="Gene3D" id="3.40.630.30">
    <property type="match status" value="1"/>
</dbReference>
<dbReference type="PANTHER" id="PTHR43415:SF3">
    <property type="entry name" value="GNAT-FAMILY ACETYLTRANSFERASE"/>
    <property type="match status" value="1"/>
</dbReference>
<dbReference type="PANTHER" id="PTHR43415">
    <property type="entry name" value="SPERMIDINE N(1)-ACETYLTRANSFERASE"/>
    <property type="match status" value="1"/>
</dbReference>
<dbReference type="STRING" id="477690.SAMN05216474_0023"/>
<accession>A0A1I6X9W5</accession>
<organism evidence="2 3">
    <name type="scientific">Lishizhenia tianjinensis</name>
    <dbReference type="NCBI Taxonomy" id="477690"/>
    <lineage>
        <taxon>Bacteria</taxon>
        <taxon>Pseudomonadati</taxon>
        <taxon>Bacteroidota</taxon>
        <taxon>Flavobacteriia</taxon>
        <taxon>Flavobacteriales</taxon>
        <taxon>Crocinitomicaceae</taxon>
        <taxon>Lishizhenia</taxon>
    </lineage>
</organism>
<dbReference type="OrthoDB" id="893030at2"/>